<dbReference type="InterPro" id="IPR044878">
    <property type="entry name" value="UbiA_sf"/>
</dbReference>
<comment type="similarity">
    <text evidence="2">Belongs to the UbiA prenyltransferase family.</text>
</comment>
<keyword evidence="3 8" id="KW-0808">Transferase</keyword>
<reference evidence="9" key="1">
    <citation type="submission" date="2008-04" db="EMBL/GenBank/DDBJ databases">
        <title>Complete sequence of chromosome of Nostoc punctiforme ATCC 29133.</title>
        <authorList>
            <consortium name="US DOE Joint Genome Institute"/>
            <person name="Copeland A."/>
            <person name="Lucas S."/>
            <person name="Lapidus A."/>
            <person name="Glavina del Rio T."/>
            <person name="Dalin E."/>
            <person name="Tice H."/>
            <person name="Pitluck S."/>
            <person name="Chain P."/>
            <person name="Malfatti S."/>
            <person name="Shin M."/>
            <person name="Vergez L."/>
            <person name="Schmutz J."/>
            <person name="Larimer F."/>
            <person name="Land M."/>
            <person name="Hauser L."/>
            <person name="Kyrpides N."/>
            <person name="Kim E."/>
            <person name="Meeks J.C."/>
            <person name="Elhai J."/>
            <person name="Campbell E.L."/>
            <person name="Thiel T."/>
            <person name="Longmire J."/>
            <person name="Potts M."/>
            <person name="Atlas R."/>
        </authorList>
    </citation>
    <scope>NUCLEOTIDE SEQUENCE [LARGE SCALE GENOMIC DNA]</scope>
    <source>
        <strain evidence="9">ATCC 29133 / PCC 73102</strain>
    </source>
</reference>
<evidence type="ECO:0000256" key="5">
    <source>
        <dbReference type="ARBA" id="ARBA00022989"/>
    </source>
</evidence>
<feature type="transmembrane region" description="Helical" evidence="7">
    <location>
        <begin position="33"/>
        <end position="52"/>
    </location>
</feature>
<evidence type="ECO:0000313" key="8">
    <source>
        <dbReference type="EMBL" id="ACC80527.1"/>
    </source>
</evidence>
<dbReference type="KEGG" id="npu:Npun_R1870"/>
<feature type="transmembrane region" description="Helical" evidence="7">
    <location>
        <begin position="239"/>
        <end position="261"/>
    </location>
</feature>
<keyword evidence="6 7" id="KW-0472">Membrane</keyword>
<feature type="transmembrane region" description="Helical" evidence="7">
    <location>
        <begin position="161"/>
        <end position="183"/>
    </location>
</feature>
<proteinExistence type="inferred from homology"/>
<gene>
    <name evidence="8" type="ordered locus">Npun_R1870</name>
</gene>
<dbReference type="NCBIfam" id="NF009525">
    <property type="entry name" value="PRK12887.1"/>
    <property type="match status" value="1"/>
</dbReference>
<evidence type="ECO:0000256" key="6">
    <source>
        <dbReference type="ARBA" id="ARBA00023136"/>
    </source>
</evidence>
<comment type="subcellular location">
    <subcellularLocation>
        <location evidence="1">Membrane</location>
        <topology evidence="1">Multi-pass membrane protein</topology>
    </subcellularLocation>
</comment>
<dbReference type="PhylomeDB" id="B2J3Q6"/>
<dbReference type="OrthoDB" id="419081at2"/>
<dbReference type="CDD" id="cd13960">
    <property type="entry name" value="PT_UbiA_HPT1"/>
    <property type="match status" value="1"/>
</dbReference>
<dbReference type="Proteomes" id="UP000001191">
    <property type="component" value="Chromosome"/>
</dbReference>
<reference evidence="8 9" key="2">
    <citation type="journal article" date="2013" name="Plant Physiol.">
        <title>A Nostoc punctiforme Sugar Transporter Necessary to Establish a Cyanobacterium-Plant Symbiosis.</title>
        <authorList>
            <person name="Ekman M."/>
            <person name="Picossi S."/>
            <person name="Campbell E.L."/>
            <person name="Meeks J.C."/>
            <person name="Flores E."/>
        </authorList>
    </citation>
    <scope>NUCLEOTIDE SEQUENCE [LARGE SCALE GENOMIC DNA]</scope>
    <source>
        <strain evidence="9">ATCC 29133 / PCC 73102</strain>
    </source>
</reference>
<accession>B2J3Q6</accession>
<dbReference type="GO" id="GO:0004659">
    <property type="term" value="F:prenyltransferase activity"/>
    <property type="evidence" value="ECO:0007669"/>
    <property type="project" value="InterPro"/>
</dbReference>
<dbReference type="PANTHER" id="PTHR43009:SF7">
    <property type="entry name" value="HOMOGENTISATE GERANYLGERANYLTRANSFERASE, CHLOROPLASTIC"/>
    <property type="match status" value="1"/>
</dbReference>
<dbReference type="Pfam" id="PF01040">
    <property type="entry name" value="UbiA"/>
    <property type="match status" value="1"/>
</dbReference>
<protein>
    <submittedName>
        <fullName evidence="8">UbiA prenyltransferase</fullName>
    </submittedName>
</protein>
<dbReference type="InterPro" id="IPR000537">
    <property type="entry name" value="UbiA_prenyltransferase"/>
</dbReference>
<dbReference type="RefSeq" id="WP_012408543.1">
    <property type="nucleotide sequence ID" value="NC_010628.1"/>
</dbReference>
<keyword evidence="4 7" id="KW-0812">Transmembrane</keyword>
<evidence type="ECO:0000256" key="1">
    <source>
        <dbReference type="ARBA" id="ARBA00004141"/>
    </source>
</evidence>
<keyword evidence="9" id="KW-1185">Reference proteome</keyword>
<organism evidence="8 9">
    <name type="scientific">Nostoc punctiforme (strain ATCC 29133 / PCC 73102)</name>
    <dbReference type="NCBI Taxonomy" id="63737"/>
    <lineage>
        <taxon>Bacteria</taxon>
        <taxon>Bacillati</taxon>
        <taxon>Cyanobacteriota</taxon>
        <taxon>Cyanophyceae</taxon>
        <taxon>Nostocales</taxon>
        <taxon>Nostocaceae</taxon>
        <taxon>Nostoc</taxon>
    </lineage>
</organism>
<feature type="transmembrane region" description="Helical" evidence="7">
    <location>
        <begin position="64"/>
        <end position="85"/>
    </location>
</feature>
<dbReference type="Gene3D" id="1.10.357.140">
    <property type="entry name" value="UbiA prenyltransferase"/>
    <property type="match status" value="1"/>
</dbReference>
<keyword evidence="5 7" id="KW-1133">Transmembrane helix</keyword>
<dbReference type="HOGENOM" id="CLU_048963_2_0_3"/>
<evidence type="ECO:0000256" key="4">
    <source>
        <dbReference type="ARBA" id="ARBA00022692"/>
    </source>
</evidence>
<dbReference type="PANTHER" id="PTHR43009">
    <property type="entry name" value="HOMOGENTISATE SOLANESYLTRANSFERASE, CHLOROPLASTIC"/>
    <property type="match status" value="1"/>
</dbReference>
<feature type="transmembrane region" description="Helical" evidence="7">
    <location>
        <begin position="268"/>
        <end position="284"/>
    </location>
</feature>
<feature type="transmembrane region" description="Helical" evidence="7">
    <location>
        <begin position="195"/>
        <end position="214"/>
    </location>
</feature>
<dbReference type="eggNOG" id="COG0382">
    <property type="taxonomic scope" value="Bacteria"/>
</dbReference>
<sequence length="322" mass="36038">MSQSSQNSPLPRKPVQSYFHWLYAFWKFSRPHTIIGTSLSVLSLYLIAIAISNNTASLFTTPGSLSPLFGAWIACLCGNVYIVGLNQLEDVDIDKINKPHLPLASGEFSQQTGQLIVASTGILALVMAWLTGPFLFGMVTISLAIGTAYSLPPIRLKQFPFWAALCIFSVRGTIVNLGLYLHYSWALKQSQTIPPVVWVLTLFILVFTFAIAIFKDIPDIEGDRLYNITTFTIKLGSQAVFNLALWVITVCYLGIILVGVLRIASVNPIFLITAHLALLVWMWWRSLAVDLQDKSAIAQFYQFIWKLFFIEYLIFPIACFLA</sequence>
<evidence type="ECO:0000256" key="2">
    <source>
        <dbReference type="ARBA" id="ARBA00005985"/>
    </source>
</evidence>
<dbReference type="EnsemblBacteria" id="ACC80527">
    <property type="protein sequence ID" value="ACC80527"/>
    <property type="gene ID" value="Npun_R1870"/>
</dbReference>
<dbReference type="AlphaFoldDB" id="B2J3Q6"/>
<dbReference type="InterPro" id="IPR044502">
    <property type="entry name" value="AtHST-like"/>
</dbReference>
<dbReference type="GO" id="GO:0016020">
    <property type="term" value="C:membrane"/>
    <property type="evidence" value="ECO:0007669"/>
    <property type="project" value="UniProtKB-SubCell"/>
</dbReference>
<dbReference type="STRING" id="63737.Npun_R1870"/>
<feature type="transmembrane region" description="Helical" evidence="7">
    <location>
        <begin position="304"/>
        <end position="321"/>
    </location>
</feature>
<dbReference type="EMBL" id="CP001037">
    <property type="protein sequence ID" value="ACC80527.1"/>
    <property type="molecule type" value="Genomic_DNA"/>
</dbReference>
<name>B2J3Q6_NOSP7</name>
<evidence type="ECO:0000256" key="3">
    <source>
        <dbReference type="ARBA" id="ARBA00022679"/>
    </source>
</evidence>
<evidence type="ECO:0000256" key="7">
    <source>
        <dbReference type="SAM" id="Phobius"/>
    </source>
</evidence>
<evidence type="ECO:0000313" key="9">
    <source>
        <dbReference type="Proteomes" id="UP000001191"/>
    </source>
</evidence>
<feature type="transmembrane region" description="Helical" evidence="7">
    <location>
        <begin position="122"/>
        <end position="149"/>
    </location>
</feature>